<comment type="catalytic activity">
    <reaction evidence="13">
        <text>Endonucleolytic cleavage at a junction such as a reciprocal single-stranded crossover between two homologous DNA duplexes (Holliday junction).</text>
        <dbReference type="EC" id="3.1.21.10"/>
    </reaction>
</comment>
<dbReference type="EMBL" id="DF820490">
    <property type="protein sequence ID" value="GAK31094.1"/>
    <property type="molecule type" value="Genomic_DNA"/>
</dbReference>
<dbReference type="AlphaFoldDB" id="A0A069CUB8"/>
<keyword evidence="3 13" id="KW-0540">Nuclease</keyword>
<evidence type="ECO:0000256" key="11">
    <source>
        <dbReference type="ARBA" id="ARBA00023447"/>
    </source>
</evidence>
<gene>
    <name evidence="13 15" type="primary">recU</name>
    <name evidence="15" type="ORF">WOSG25_070710</name>
</gene>
<comment type="subcellular location">
    <subcellularLocation>
        <location evidence="1 13">Cytoplasm</location>
    </subcellularLocation>
</comment>
<keyword evidence="2 13" id="KW-0963">Cytoplasm</keyword>
<dbReference type="RefSeq" id="WP_027699126.1">
    <property type="nucleotide sequence ID" value="NZ_DF820490.1"/>
</dbReference>
<evidence type="ECO:0000256" key="13">
    <source>
        <dbReference type="HAMAP-Rule" id="MF_00130"/>
    </source>
</evidence>
<protein>
    <recommendedName>
        <fullName evidence="12 13">Holliday junction resolvase RecU</fullName>
        <ecNumber evidence="13 14">3.1.21.10</ecNumber>
    </recommendedName>
    <alternativeName>
        <fullName evidence="13">Recombination protein U homolog</fullName>
    </alternativeName>
</protein>
<dbReference type="GO" id="GO:0003676">
    <property type="term" value="F:nucleic acid binding"/>
    <property type="evidence" value="ECO:0007669"/>
    <property type="project" value="InterPro"/>
</dbReference>
<evidence type="ECO:0000256" key="8">
    <source>
        <dbReference type="ARBA" id="ARBA00022842"/>
    </source>
</evidence>
<proteinExistence type="inferred from homology"/>
<feature type="binding site" evidence="13">
    <location>
        <position position="99"/>
    </location>
    <ligand>
        <name>Mg(2+)</name>
        <dbReference type="ChEBI" id="CHEBI:18420"/>
    </ligand>
</feature>
<evidence type="ECO:0000256" key="2">
    <source>
        <dbReference type="ARBA" id="ARBA00022490"/>
    </source>
</evidence>
<dbReference type="GO" id="GO:0007059">
    <property type="term" value="P:chromosome segregation"/>
    <property type="evidence" value="ECO:0007669"/>
    <property type="project" value="UniProtKB-UniRule"/>
</dbReference>
<organism evidence="15 16">
    <name type="scientific">Weissella oryzae (strain DSM 25784 / JCM 18191 / LMG 30913 / SG25)</name>
    <dbReference type="NCBI Taxonomy" id="1329250"/>
    <lineage>
        <taxon>Bacteria</taxon>
        <taxon>Bacillati</taxon>
        <taxon>Bacillota</taxon>
        <taxon>Bacilli</taxon>
        <taxon>Lactobacillales</taxon>
        <taxon>Lactobacillaceae</taxon>
        <taxon>Weissella</taxon>
    </lineage>
</organism>
<evidence type="ECO:0000256" key="3">
    <source>
        <dbReference type="ARBA" id="ARBA00022722"/>
    </source>
</evidence>
<keyword evidence="4 13" id="KW-0479">Metal-binding</keyword>
<dbReference type="OrthoDB" id="9783592at2"/>
<keyword evidence="5 13" id="KW-0255">Endonuclease</keyword>
<feature type="binding site" evidence="13">
    <location>
        <position position="86"/>
    </location>
    <ligand>
        <name>Mg(2+)</name>
        <dbReference type="ChEBI" id="CHEBI:18420"/>
    </ligand>
</feature>
<dbReference type="STRING" id="1329250.WOSG25_070710"/>
<evidence type="ECO:0000313" key="16">
    <source>
        <dbReference type="Proteomes" id="UP000030643"/>
    </source>
</evidence>
<evidence type="ECO:0000256" key="6">
    <source>
        <dbReference type="ARBA" id="ARBA00022763"/>
    </source>
</evidence>
<dbReference type="InterPro" id="IPR011335">
    <property type="entry name" value="Restrct_endonuc-II-like"/>
</dbReference>
<dbReference type="PIRSF" id="PIRSF037785">
    <property type="entry name" value="RecU"/>
    <property type="match status" value="1"/>
</dbReference>
<feature type="binding site" evidence="13">
    <location>
        <position position="84"/>
    </location>
    <ligand>
        <name>Mg(2+)</name>
        <dbReference type="ChEBI" id="CHEBI:18420"/>
    </ligand>
</feature>
<comment type="cofactor">
    <cofactor evidence="13">
        <name>Mg(2+)</name>
        <dbReference type="ChEBI" id="CHEBI:18420"/>
    </cofactor>
    <text evidence="13">Binds 1 Mg(2+) ion per subunit.</text>
</comment>
<evidence type="ECO:0000313" key="15">
    <source>
        <dbReference type="EMBL" id="GAK31094.1"/>
    </source>
</evidence>
<dbReference type="HAMAP" id="MF_00130">
    <property type="entry name" value="RecU"/>
    <property type="match status" value="1"/>
</dbReference>
<name>A0A069CUB8_WEIOS</name>
<dbReference type="SUPFAM" id="SSF52980">
    <property type="entry name" value="Restriction endonuclease-like"/>
    <property type="match status" value="1"/>
</dbReference>
<dbReference type="GO" id="GO:0000287">
    <property type="term" value="F:magnesium ion binding"/>
    <property type="evidence" value="ECO:0007669"/>
    <property type="project" value="UniProtKB-UniRule"/>
</dbReference>
<dbReference type="GO" id="GO:0006310">
    <property type="term" value="P:DNA recombination"/>
    <property type="evidence" value="ECO:0007669"/>
    <property type="project" value="UniProtKB-UniRule"/>
</dbReference>
<dbReference type="InterPro" id="IPR011856">
    <property type="entry name" value="tRNA_endonuc-like_dom_sf"/>
</dbReference>
<evidence type="ECO:0000256" key="9">
    <source>
        <dbReference type="ARBA" id="ARBA00023172"/>
    </source>
</evidence>
<dbReference type="Gene3D" id="3.40.1350.10">
    <property type="match status" value="1"/>
</dbReference>
<sequence length="202" mass="23446">MTFNYPNGQEYRPQMLAQRKLHVSSQSRRGMSLEADINAANEYYRTQKIAVIYKKPTPVQIVDVDYPVRAAARITKAFFRQPSTTDYNGVYQGHYIDFDAKETNNLESFPLKNVHDHQVKHLKAITEQAGLAFMIIRFTRRHETYVIWADLLLEFWQNQLTGRKSIPYSTIVKFGALVPDKLQPTTPYLEAVDLLMQTKKES</sequence>
<dbReference type="GO" id="GO:0005737">
    <property type="term" value="C:cytoplasm"/>
    <property type="evidence" value="ECO:0007669"/>
    <property type="project" value="UniProtKB-SubCell"/>
</dbReference>
<dbReference type="GO" id="GO:0006281">
    <property type="term" value="P:DNA repair"/>
    <property type="evidence" value="ECO:0007669"/>
    <property type="project" value="UniProtKB-UniRule"/>
</dbReference>
<evidence type="ECO:0000256" key="12">
    <source>
        <dbReference type="ARBA" id="ARBA00029523"/>
    </source>
</evidence>
<evidence type="ECO:0000256" key="7">
    <source>
        <dbReference type="ARBA" id="ARBA00022801"/>
    </source>
</evidence>
<evidence type="ECO:0000256" key="10">
    <source>
        <dbReference type="ARBA" id="ARBA00023204"/>
    </source>
</evidence>
<evidence type="ECO:0000256" key="5">
    <source>
        <dbReference type="ARBA" id="ARBA00022759"/>
    </source>
</evidence>
<dbReference type="NCBIfam" id="TIGR00648">
    <property type="entry name" value="recU"/>
    <property type="match status" value="1"/>
</dbReference>
<dbReference type="InterPro" id="IPR004612">
    <property type="entry name" value="Resolv_RecU"/>
</dbReference>
<evidence type="ECO:0000256" key="1">
    <source>
        <dbReference type="ARBA" id="ARBA00004496"/>
    </source>
</evidence>
<dbReference type="CDD" id="cd22354">
    <property type="entry name" value="RecU-like"/>
    <property type="match status" value="1"/>
</dbReference>
<dbReference type="EC" id="3.1.21.10" evidence="13 14"/>
<keyword evidence="9 13" id="KW-0233">DNA recombination</keyword>
<keyword evidence="6 13" id="KW-0227">DNA damage</keyword>
<comment type="similarity">
    <text evidence="11 13">Belongs to the RecU family.</text>
</comment>
<keyword evidence="8 13" id="KW-0460">Magnesium</keyword>
<accession>A0A069CUB8</accession>
<reference evidence="16" key="1">
    <citation type="journal article" date="2014" name="Genome Announc.">
        <title>Draft genome sequence of Weissella oryzae SG25T, isolated from fermented rice grains.</title>
        <authorList>
            <person name="Tanizawa Y."/>
            <person name="Fujisawa T."/>
            <person name="Mochizuki T."/>
            <person name="Kaminuma E."/>
            <person name="Suzuki Y."/>
            <person name="Nakamura Y."/>
            <person name="Tohno M."/>
        </authorList>
    </citation>
    <scope>NUCLEOTIDE SEQUENCE [LARGE SCALE GENOMIC DNA]</scope>
    <source>
        <strain evidence="16">DSM 25784 / JCM 18191 / LMG 30913 / SG25</strain>
    </source>
</reference>
<keyword evidence="7 13" id="KW-0378">Hydrolase</keyword>
<keyword evidence="10 13" id="KW-0234">DNA repair</keyword>
<dbReference type="GO" id="GO:0008821">
    <property type="term" value="F:crossover junction DNA endonuclease activity"/>
    <property type="evidence" value="ECO:0007669"/>
    <property type="project" value="UniProtKB-EC"/>
</dbReference>
<dbReference type="Pfam" id="PF03838">
    <property type="entry name" value="RecU"/>
    <property type="match status" value="1"/>
</dbReference>
<evidence type="ECO:0000256" key="4">
    <source>
        <dbReference type="ARBA" id="ARBA00022723"/>
    </source>
</evidence>
<dbReference type="NCBIfam" id="NF002584">
    <property type="entry name" value="PRK02234.1-5"/>
    <property type="match status" value="1"/>
</dbReference>
<dbReference type="eggNOG" id="COG3331">
    <property type="taxonomic scope" value="Bacteria"/>
</dbReference>
<feature type="site" description="Transition state stabilizer" evidence="13">
    <location>
        <position position="101"/>
    </location>
</feature>
<evidence type="ECO:0000256" key="14">
    <source>
        <dbReference type="NCBIfam" id="TIGR00648"/>
    </source>
</evidence>
<dbReference type="Proteomes" id="UP000030643">
    <property type="component" value="Unassembled WGS sequence"/>
</dbReference>
<comment type="function">
    <text evidence="13">Endonuclease that resolves Holliday junction intermediates in genetic recombination. Cleaves mobile four-strand junctions by introducing symmetrical nicks in paired strands. Promotes annealing of linear ssDNA with homologous dsDNA. Required for DNA repair, homologous recombination and chromosome segregation.</text>
</comment>
<keyword evidence="16" id="KW-1185">Reference proteome</keyword>
<feature type="binding site" evidence="13">
    <location>
        <position position="118"/>
    </location>
    <ligand>
        <name>Mg(2+)</name>
        <dbReference type="ChEBI" id="CHEBI:18420"/>
    </ligand>
</feature>